<protein>
    <submittedName>
        <fullName evidence="1">Uncharacterized protein</fullName>
    </submittedName>
</protein>
<proteinExistence type="predicted"/>
<evidence type="ECO:0000313" key="1">
    <source>
        <dbReference type="EMBL" id="GID67735.1"/>
    </source>
</evidence>
<reference evidence="1" key="1">
    <citation type="submission" date="2021-01" db="EMBL/GenBank/DDBJ databases">
        <title>Whole genome shotgun sequence of Actinoplanes cyaneus NBRC 14990.</title>
        <authorList>
            <person name="Komaki H."/>
            <person name="Tamura T."/>
        </authorList>
    </citation>
    <scope>NUCLEOTIDE SEQUENCE</scope>
    <source>
        <strain evidence="1">NBRC 14990</strain>
    </source>
</reference>
<sequence>MTALISARSRGRTTGSNPASSMDTYALTLGIARMRSDFGFVTEFERHRLGDPVGGKSGCLEARM</sequence>
<organism evidence="1 2">
    <name type="scientific">Actinoplanes cyaneus</name>
    <dbReference type="NCBI Taxonomy" id="52696"/>
    <lineage>
        <taxon>Bacteria</taxon>
        <taxon>Bacillati</taxon>
        <taxon>Actinomycetota</taxon>
        <taxon>Actinomycetes</taxon>
        <taxon>Micromonosporales</taxon>
        <taxon>Micromonosporaceae</taxon>
        <taxon>Actinoplanes</taxon>
    </lineage>
</organism>
<name>A0A919ITG5_9ACTN</name>
<evidence type="ECO:0000313" key="2">
    <source>
        <dbReference type="Proteomes" id="UP000619479"/>
    </source>
</evidence>
<comment type="caution">
    <text evidence="1">The sequence shown here is derived from an EMBL/GenBank/DDBJ whole genome shotgun (WGS) entry which is preliminary data.</text>
</comment>
<dbReference type="EMBL" id="BOMH01000041">
    <property type="protein sequence ID" value="GID67735.1"/>
    <property type="molecule type" value="Genomic_DNA"/>
</dbReference>
<dbReference type="AlphaFoldDB" id="A0A919ITG5"/>
<gene>
    <name evidence="1" type="ORF">Acy02nite_56160</name>
</gene>
<accession>A0A919ITG5</accession>
<dbReference type="Proteomes" id="UP000619479">
    <property type="component" value="Unassembled WGS sequence"/>
</dbReference>
<keyword evidence="2" id="KW-1185">Reference proteome</keyword>